<evidence type="ECO:0000313" key="7">
    <source>
        <dbReference type="EMBL" id="KAH8370256.1"/>
    </source>
</evidence>
<dbReference type="SMART" id="SM00338">
    <property type="entry name" value="BRLZ"/>
    <property type="match status" value="1"/>
</dbReference>
<dbReference type="EMBL" id="JAJJHW010002585">
    <property type="protein sequence ID" value="KAH8370256.1"/>
    <property type="molecule type" value="Genomic_DNA"/>
</dbReference>
<name>A0AAD4K0E6_9MUSC</name>
<comment type="caution">
    <text evidence="7">The sequence shown here is derived from an EMBL/GenBank/DDBJ whole genome shotgun (WGS) entry which is preliminary data.</text>
</comment>
<dbReference type="Gene3D" id="1.20.5.170">
    <property type="match status" value="1"/>
</dbReference>
<evidence type="ECO:0000256" key="3">
    <source>
        <dbReference type="ARBA" id="ARBA00023125"/>
    </source>
</evidence>
<dbReference type="GO" id="GO:0000978">
    <property type="term" value="F:RNA polymerase II cis-regulatory region sequence-specific DNA binding"/>
    <property type="evidence" value="ECO:0007669"/>
    <property type="project" value="TreeGrafter"/>
</dbReference>
<keyword evidence="5" id="KW-0175">Coiled coil</keyword>
<dbReference type="PROSITE" id="PS50217">
    <property type="entry name" value="BZIP"/>
    <property type="match status" value="1"/>
</dbReference>
<dbReference type="GO" id="GO:0042127">
    <property type="term" value="P:regulation of cell population proliferation"/>
    <property type="evidence" value="ECO:0007669"/>
    <property type="project" value="TreeGrafter"/>
</dbReference>
<dbReference type="Pfam" id="PF00170">
    <property type="entry name" value="bZIP_1"/>
    <property type="match status" value="1"/>
</dbReference>
<dbReference type="Pfam" id="PF03957">
    <property type="entry name" value="Jun"/>
    <property type="match status" value="1"/>
</dbReference>
<dbReference type="InterPro" id="IPR050946">
    <property type="entry name" value="AP-1_TF_bZIP"/>
</dbReference>
<evidence type="ECO:0000259" key="6">
    <source>
        <dbReference type="PROSITE" id="PS50217"/>
    </source>
</evidence>
<dbReference type="GO" id="GO:0051726">
    <property type="term" value="P:regulation of cell cycle"/>
    <property type="evidence" value="ECO:0007669"/>
    <property type="project" value="TreeGrafter"/>
</dbReference>
<dbReference type="PRINTS" id="PR00043">
    <property type="entry name" value="LEUZIPPRJUN"/>
</dbReference>
<dbReference type="PANTHER" id="PTHR11462">
    <property type="entry name" value="JUN TRANSCRIPTION FACTOR-RELATED"/>
    <property type="match status" value="1"/>
</dbReference>
<dbReference type="AlphaFoldDB" id="A0AAD4K0E6"/>
<dbReference type="InterPro" id="IPR004827">
    <property type="entry name" value="bZIP"/>
</dbReference>
<proteinExistence type="inferred from homology"/>
<dbReference type="GO" id="GO:0005667">
    <property type="term" value="C:transcription regulator complex"/>
    <property type="evidence" value="ECO:0007669"/>
    <property type="project" value="TreeGrafter"/>
</dbReference>
<feature type="non-terminal residue" evidence="7">
    <location>
        <position position="281"/>
    </location>
</feature>
<gene>
    <name evidence="7" type="ORF">KR093_002770</name>
</gene>
<feature type="domain" description="BZIP" evidence="6">
    <location>
        <begin position="211"/>
        <end position="274"/>
    </location>
</feature>
<organism evidence="7 8">
    <name type="scientific">Drosophila rubida</name>
    <dbReference type="NCBI Taxonomy" id="30044"/>
    <lineage>
        <taxon>Eukaryota</taxon>
        <taxon>Metazoa</taxon>
        <taxon>Ecdysozoa</taxon>
        <taxon>Arthropoda</taxon>
        <taxon>Hexapoda</taxon>
        <taxon>Insecta</taxon>
        <taxon>Pterygota</taxon>
        <taxon>Neoptera</taxon>
        <taxon>Endopterygota</taxon>
        <taxon>Diptera</taxon>
        <taxon>Brachycera</taxon>
        <taxon>Muscomorpha</taxon>
        <taxon>Ephydroidea</taxon>
        <taxon>Drosophilidae</taxon>
        <taxon>Drosophila</taxon>
    </lineage>
</organism>
<dbReference type="SUPFAM" id="SSF57959">
    <property type="entry name" value="Leucine zipper domain"/>
    <property type="match status" value="1"/>
</dbReference>
<dbReference type="Proteomes" id="UP001200034">
    <property type="component" value="Unassembled WGS sequence"/>
</dbReference>
<keyword evidence="4" id="KW-0804">Transcription</keyword>
<evidence type="ECO:0000256" key="2">
    <source>
        <dbReference type="ARBA" id="ARBA00023015"/>
    </source>
</evidence>
<keyword evidence="2" id="KW-0805">Transcription regulation</keyword>
<dbReference type="InterPro" id="IPR005643">
    <property type="entry name" value="JNK"/>
</dbReference>
<evidence type="ECO:0000256" key="1">
    <source>
        <dbReference type="ARBA" id="ARBA00006882"/>
    </source>
</evidence>
<dbReference type="GO" id="GO:0000981">
    <property type="term" value="F:DNA-binding transcription factor activity, RNA polymerase II-specific"/>
    <property type="evidence" value="ECO:0007669"/>
    <property type="project" value="TreeGrafter"/>
</dbReference>
<keyword evidence="3" id="KW-0238">DNA-binding</keyword>
<accession>A0AAD4K0E6</accession>
<dbReference type="InterPro" id="IPR002112">
    <property type="entry name" value="Leuzip_Jun"/>
</dbReference>
<sequence length="281" mass="30273">MKTIVSAATAAALSSTSSSNSTNAAAIVPKTEPEAIGTEDSMEFQTPNNTNTAPNVNKRPAFLDLNKVTNKRVIDLNIDSPDLQGKTLNTPDLEKILLSSGLMQTPQPGTVFPSKVGQITSEQEAFGKGFEDALQNLITSKNTQAFQGNANPTPVNNSTATTNAMTAVTNGISGGTIIYNSVDRFPVIKDEPQNSAGSPTVSPIDMADQEKIKLERKRQRNRVAASKCRKRKLERISKLEDRVKLLKGENTDLAGILKSLKDHVAQLKQQVIEHMEAGCTV</sequence>
<comment type="similarity">
    <text evidence="1">Belongs to the bZIP family. Jun subfamily.</text>
</comment>
<reference evidence="7" key="1">
    <citation type="journal article" date="2021" name="Mol. Ecol. Resour.">
        <title>Phylogenomic analyses of the genus Drosophila reveals genomic signals of climate adaptation.</title>
        <authorList>
            <person name="Li F."/>
            <person name="Rane R.V."/>
            <person name="Luria V."/>
            <person name="Xiong Z."/>
            <person name="Chen J."/>
            <person name="Li Z."/>
            <person name="Catullo R.A."/>
            <person name="Griffin P.C."/>
            <person name="Schiffer M."/>
            <person name="Pearce S."/>
            <person name="Lee S.F."/>
            <person name="McElroy K."/>
            <person name="Stocker A."/>
            <person name="Shirriffs J."/>
            <person name="Cockerell F."/>
            <person name="Coppin C."/>
            <person name="Sgro C.M."/>
            <person name="Karger A."/>
            <person name="Cain J.W."/>
            <person name="Weber J.A."/>
            <person name="Santpere G."/>
            <person name="Kirschner M.W."/>
            <person name="Hoffmann A.A."/>
            <person name="Oakeshott J.G."/>
            <person name="Zhang G."/>
        </authorList>
    </citation>
    <scope>NUCLEOTIDE SEQUENCE</scope>
    <source>
        <strain evidence="7">BGI-SZ-2011g</strain>
    </source>
</reference>
<dbReference type="PROSITE" id="PS00036">
    <property type="entry name" value="BZIP_BASIC"/>
    <property type="match status" value="1"/>
</dbReference>
<evidence type="ECO:0000313" key="8">
    <source>
        <dbReference type="Proteomes" id="UP001200034"/>
    </source>
</evidence>
<dbReference type="InterPro" id="IPR046347">
    <property type="entry name" value="bZIP_sf"/>
</dbReference>
<feature type="coiled-coil region" evidence="5">
    <location>
        <begin position="229"/>
        <end position="277"/>
    </location>
</feature>
<evidence type="ECO:0000256" key="4">
    <source>
        <dbReference type="ARBA" id="ARBA00023163"/>
    </source>
</evidence>
<dbReference type="CDD" id="cd14696">
    <property type="entry name" value="bZIP_Jun"/>
    <property type="match status" value="1"/>
</dbReference>
<protein>
    <recommendedName>
        <fullName evidence="6">BZIP domain-containing protein</fullName>
    </recommendedName>
</protein>
<dbReference type="GO" id="GO:0005634">
    <property type="term" value="C:nucleus"/>
    <property type="evidence" value="ECO:0007669"/>
    <property type="project" value="UniProtKB-ARBA"/>
</dbReference>
<keyword evidence="8" id="KW-1185">Reference proteome</keyword>
<evidence type="ECO:0000256" key="5">
    <source>
        <dbReference type="SAM" id="Coils"/>
    </source>
</evidence>
<dbReference type="FunFam" id="1.20.5.170:FF:000012">
    <property type="entry name" value="Putative transcription factor AP-1"/>
    <property type="match status" value="1"/>
</dbReference>
<dbReference type="PANTHER" id="PTHR11462:SF35">
    <property type="entry name" value="TRANSCRIPTION FACTOR JRA"/>
    <property type="match status" value="1"/>
</dbReference>